<dbReference type="Proteomes" id="UP000484015">
    <property type="component" value="Unassembled WGS sequence"/>
</dbReference>
<dbReference type="RefSeq" id="WP_155438955.1">
    <property type="nucleotide sequence ID" value="NZ_WNLA01000005.1"/>
</dbReference>
<dbReference type="InterPro" id="IPR012334">
    <property type="entry name" value="Pectin_lyas_fold"/>
</dbReference>
<evidence type="ECO:0000313" key="1">
    <source>
        <dbReference type="EMBL" id="MTW02566.1"/>
    </source>
</evidence>
<comment type="caution">
    <text evidence="1">The sequence shown here is derived from an EMBL/GenBank/DDBJ whole genome shotgun (WGS) entry which is preliminary data.</text>
</comment>
<dbReference type="OrthoDB" id="5496540at2"/>
<dbReference type="AlphaFoldDB" id="A0A6L6PZ76"/>
<dbReference type="Gene3D" id="2.160.20.10">
    <property type="entry name" value="Single-stranded right-handed beta-helix, Pectin lyase-like"/>
    <property type="match status" value="1"/>
</dbReference>
<dbReference type="SUPFAM" id="SSF51126">
    <property type="entry name" value="Pectin lyase-like"/>
    <property type="match status" value="1"/>
</dbReference>
<organism evidence="1 2">
    <name type="scientific">Pseudoduganella ginsengisoli</name>
    <dbReference type="NCBI Taxonomy" id="1462440"/>
    <lineage>
        <taxon>Bacteria</taxon>
        <taxon>Pseudomonadati</taxon>
        <taxon>Pseudomonadota</taxon>
        <taxon>Betaproteobacteria</taxon>
        <taxon>Burkholderiales</taxon>
        <taxon>Oxalobacteraceae</taxon>
        <taxon>Telluria group</taxon>
        <taxon>Pseudoduganella</taxon>
    </lineage>
</organism>
<keyword evidence="2" id="KW-1185">Reference proteome</keyword>
<dbReference type="InterPro" id="IPR011050">
    <property type="entry name" value="Pectin_lyase_fold/virulence"/>
</dbReference>
<gene>
    <name evidence="1" type="ORF">GM668_10785</name>
</gene>
<evidence type="ECO:0000313" key="2">
    <source>
        <dbReference type="Proteomes" id="UP000484015"/>
    </source>
</evidence>
<accession>A0A6L6PZ76</accession>
<protein>
    <submittedName>
        <fullName evidence="1">Right-handed parallel beta-helix repeat-containing protein</fullName>
    </submittedName>
</protein>
<proteinExistence type="predicted"/>
<name>A0A6L6PZ76_9BURK</name>
<sequence length="477" mass="50395">MAKLGRWLIVAGLLGCSAAGTALYGLERAGITPRALAPYIAHRSQGHNPTIEALGAKAQHWLLTADRGTQALPQVFDSSLGAQPAAVSGPAGTILEVANAAALRKALAAAQPGTVITLSPGHYRLEVQPLALTRPGTEAAPVTVRAARPGTVFIGMALQEGFKVAAPYWRFENLTIQGVCARHTDCEHAFHVVGAAHHFTAHNNTILDFNAHFKINGLDGQFPDHGAIVANTLSNTAPRDTANPVTPVDLVAASHWSIRRNVISDFIKLEGDRVSYGAFVKGGGEHNVLEQNAVLCEQRLHGAGGQRIGLSLGGGGTTKAYCRDQRCIMEQSEGVIRANLVASCSDAGIYLNSAARSSVLHNTLLDTGGVLARFSSTSANVAGNLIDGPVLVQQGAQVRLDDNLTTSVMRLYAASHPQRDWFNNVRNLDLAWRVPAPRRAAAVQAPDLCGTERPATPRYGAFEDFAACRSGSAAKAN</sequence>
<dbReference type="EMBL" id="WNLA01000005">
    <property type="protein sequence ID" value="MTW02566.1"/>
    <property type="molecule type" value="Genomic_DNA"/>
</dbReference>
<reference evidence="1 2" key="1">
    <citation type="submission" date="2019-11" db="EMBL/GenBank/DDBJ databases">
        <title>Type strains purchased from KCTC, JCM and DSMZ.</title>
        <authorList>
            <person name="Lu H."/>
        </authorList>
    </citation>
    <scope>NUCLEOTIDE SEQUENCE [LARGE SCALE GENOMIC DNA]</scope>
    <source>
        <strain evidence="1 2">KCTC 42409</strain>
    </source>
</reference>